<dbReference type="Pfam" id="PF00440">
    <property type="entry name" value="TetR_N"/>
    <property type="match status" value="1"/>
</dbReference>
<dbReference type="PANTHER" id="PTHR43479:SF11">
    <property type="entry name" value="ACREF_ENVCD OPERON REPRESSOR-RELATED"/>
    <property type="match status" value="1"/>
</dbReference>
<proteinExistence type="predicted"/>
<reference evidence="4" key="1">
    <citation type="submission" date="2020-10" db="EMBL/GenBank/DDBJ databases">
        <authorList>
            <person name="Gilroy R."/>
        </authorList>
    </citation>
    <scope>NUCLEOTIDE SEQUENCE</scope>
    <source>
        <strain evidence="4">ChiSjej5B23-6657</strain>
    </source>
</reference>
<reference evidence="4" key="2">
    <citation type="journal article" date="2021" name="PeerJ">
        <title>Extensive microbial diversity within the chicken gut microbiome revealed by metagenomics and culture.</title>
        <authorList>
            <person name="Gilroy R."/>
            <person name="Ravi A."/>
            <person name="Getino M."/>
            <person name="Pursley I."/>
            <person name="Horton D.L."/>
            <person name="Alikhan N.F."/>
            <person name="Baker D."/>
            <person name="Gharbi K."/>
            <person name="Hall N."/>
            <person name="Watson M."/>
            <person name="Adriaenssens E.M."/>
            <person name="Foster-Nyarko E."/>
            <person name="Jarju S."/>
            <person name="Secka A."/>
            <person name="Antonio M."/>
            <person name="Oren A."/>
            <person name="Chaudhuri R.R."/>
            <person name="La Ragione R."/>
            <person name="Hildebrand F."/>
            <person name="Pallen M.J."/>
        </authorList>
    </citation>
    <scope>NUCLEOTIDE SEQUENCE</scope>
    <source>
        <strain evidence="4">ChiSjej5B23-6657</strain>
    </source>
</reference>
<keyword evidence="1 2" id="KW-0238">DNA-binding</keyword>
<dbReference type="PANTHER" id="PTHR43479">
    <property type="entry name" value="ACREF/ENVCD OPERON REPRESSOR-RELATED"/>
    <property type="match status" value="1"/>
</dbReference>
<accession>A0A9D1JA92</accession>
<sequence>MKEQIHSTREKILEAGKKEFLEKGFRDASLRTIVKEAGVTTGAFYGYYKSKEDLFDALVAEPYEKMMERYERAQVDFANLPPREQSSHMGDISGQCIEWMTEYMYEEHDAFYLLLCCAVGTKYENFVHHMVEIEVEYTHKFMDVLDSLGQETRRMDPQLEHILVSGMFSAFFEIIIHNMPLEQARGYVKELREFYTAGWKKIMGL</sequence>
<organism evidence="4 5">
    <name type="scientific">Candidatus Pullilachnospira gallistercoris</name>
    <dbReference type="NCBI Taxonomy" id="2840911"/>
    <lineage>
        <taxon>Bacteria</taxon>
        <taxon>Bacillati</taxon>
        <taxon>Bacillota</taxon>
        <taxon>Clostridia</taxon>
        <taxon>Lachnospirales</taxon>
        <taxon>Lachnospiraceae</taxon>
        <taxon>Lachnospiraceae incertae sedis</taxon>
        <taxon>Candidatus Pullilachnospira</taxon>
    </lineage>
</organism>
<dbReference type="Gene3D" id="1.10.357.10">
    <property type="entry name" value="Tetracycline Repressor, domain 2"/>
    <property type="match status" value="1"/>
</dbReference>
<gene>
    <name evidence="4" type="ORF">IAA55_02770</name>
</gene>
<dbReference type="PROSITE" id="PS50977">
    <property type="entry name" value="HTH_TETR_2"/>
    <property type="match status" value="1"/>
</dbReference>
<feature type="DNA-binding region" description="H-T-H motif" evidence="2">
    <location>
        <begin position="29"/>
        <end position="48"/>
    </location>
</feature>
<name>A0A9D1JA92_9FIRM</name>
<dbReference type="EMBL" id="DVHM01000046">
    <property type="protein sequence ID" value="HIR70187.1"/>
    <property type="molecule type" value="Genomic_DNA"/>
</dbReference>
<dbReference type="InterPro" id="IPR050624">
    <property type="entry name" value="HTH-type_Tx_Regulator"/>
</dbReference>
<evidence type="ECO:0000313" key="4">
    <source>
        <dbReference type="EMBL" id="HIR70187.1"/>
    </source>
</evidence>
<evidence type="ECO:0000256" key="2">
    <source>
        <dbReference type="PROSITE-ProRule" id="PRU00335"/>
    </source>
</evidence>
<dbReference type="SUPFAM" id="SSF46689">
    <property type="entry name" value="Homeodomain-like"/>
    <property type="match status" value="1"/>
</dbReference>
<dbReference type="InterPro" id="IPR009057">
    <property type="entry name" value="Homeodomain-like_sf"/>
</dbReference>
<evidence type="ECO:0000259" key="3">
    <source>
        <dbReference type="PROSITE" id="PS50977"/>
    </source>
</evidence>
<protein>
    <submittedName>
        <fullName evidence="4">TetR/AcrR family transcriptional regulator</fullName>
    </submittedName>
</protein>
<comment type="caution">
    <text evidence="4">The sequence shown here is derived from an EMBL/GenBank/DDBJ whole genome shotgun (WGS) entry which is preliminary data.</text>
</comment>
<dbReference type="AlphaFoldDB" id="A0A9D1JA92"/>
<dbReference type="InterPro" id="IPR001647">
    <property type="entry name" value="HTH_TetR"/>
</dbReference>
<evidence type="ECO:0000256" key="1">
    <source>
        <dbReference type="ARBA" id="ARBA00023125"/>
    </source>
</evidence>
<feature type="domain" description="HTH tetR-type" evidence="3">
    <location>
        <begin position="6"/>
        <end position="66"/>
    </location>
</feature>
<evidence type="ECO:0000313" key="5">
    <source>
        <dbReference type="Proteomes" id="UP000823912"/>
    </source>
</evidence>
<dbReference type="GO" id="GO:0003677">
    <property type="term" value="F:DNA binding"/>
    <property type="evidence" value="ECO:0007669"/>
    <property type="project" value="UniProtKB-UniRule"/>
</dbReference>
<dbReference type="PRINTS" id="PR00455">
    <property type="entry name" value="HTHTETR"/>
</dbReference>
<dbReference type="Proteomes" id="UP000823912">
    <property type="component" value="Unassembled WGS sequence"/>
</dbReference>